<organism evidence="1 2">
    <name type="scientific">Entamoeba histolytica HM-3:IMSS</name>
    <dbReference type="NCBI Taxonomy" id="885315"/>
    <lineage>
        <taxon>Eukaryota</taxon>
        <taxon>Amoebozoa</taxon>
        <taxon>Evosea</taxon>
        <taxon>Archamoebae</taxon>
        <taxon>Mastigamoebida</taxon>
        <taxon>Entamoebidae</taxon>
        <taxon>Entamoeba</taxon>
    </lineage>
</organism>
<evidence type="ECO:0000313" key="2">
    <source>
        <dbReference type="Proteomes" id="UP000030780"/>
    </source>
</evidence>
<dbReference type="AlphaFoldDB" id="M7WB18"/>
<accession>M7WB18</accession>
<dbReference type="Proteomes" id="UP000030780">
    <property type="component" value="Unassembled WGS sequence"/>
</dbReference>
<name>M7WB18_ENTHI</name>
<gene>
    <name evidence="1" type="ORF">KM1_081880</name>
</gene>
<evidence type="ECO:0000313" key="1">
    <source>
        <dbReference type="EMBL" id="EMS17527.1"/>
    </source>
</evidence>
<sequence>MNNKETKKQELLFEMKYQSYMILFDQKWDSLKYSPSPIQPVKPSPSKHKLQ</sequence>
<dbReference type="VEuPathDB" id="AmoebaDB:KM1_081880"/>
<protein>
    <submittedName>
        <fullName evidence="1">Uncharacterized protein</fullName>
    </submittedName>
</protein>
<dbReference type="EMBL" id="KB637160">
    <property type="protein sequence ID" value="EMS17527.1"/>
    <property type="molecule type" value="Genomic_DNA"/>
</dbReference>
<proteinExistence type="predicted"/>
<reference evidence="1 2" key="1">
    <citation type="submission" date="2013-01" db="EMBL/GenBank/DDBJ databases">
        <authorList>
            <person name="Inman J."/>
            <person name="Zafar N."/>
            <person name="Lorenzi H."/>
            <person name="Caler E."/>
        </authorList>
    </citation>
    <scope>NUCLEOTIDE SEQUENCE [LARGE SCALE GENOMIC DNA]</scope>
    <source>
        <strain evidence="1 2">HM-3:IMSS</strain>
    </source>
</reference>